<dbReference type="PANTHER" id="PTHR34649:SF1">
    <property type="entry name" value="CILIA- AND FLAGELLA-ASSOCIATED PROTEIN 99"/>
    <property type="match status" value="1"/>
</dbReference>
<dbReference type="Proteomes" id="UP000287033">
    <property type="component" value="Unassembled WGS sequence"/>
</dbReference>
<name>A0A401SV72_CHIPU</name>
<accession>A0A401SV72</accession>
<feature type="coiled-coil region" evidence="1">
    <location>
        <begin position="377"/>
        <end position="473"/>
    </location>
</feature>
<proteinExistence type="predicted"/>
<dbReference type="EMBL" id="BEZZ01000585">
    <property type="protein sequence ID" value="GCC34291.1"/>
    <property type="molecule type" value="Genomic_DNA"/>
</dbReference>
<dbReference type="OMA" id="VQDGRYC"/>
<dbReference type="STRING" id="137246.A0A401SV72"/>
<dbReference type="InterPro" id="IPR039341">
    <property type="entry name" value="CFAP99"/>
</dbReference>
<keyword evidence="3" id="KW-1185">Reference proteome</keyword>
<comment type="caution">
    <text evidence="2">The sequence shown here is derived from an EMBL/GenBank/DDBJ whole genome shotgun (WGS) entry which is preliminary data.</text>
</comment>
<evidence type="ECO:0000313" key="3">
    <source>
        <dbReference type="Proteomes" id="UP000287033"/>
    </source>
</evidence>
<protein>
    <recommendedName>
        <fullName evidence="4">Cilia- and flagella-associated protein 99</fullName>
    </recommendedName>
</protein>
<dbReference type="OrthoDB" id="10262255at2759"/>
<reference evidence="2 3" key="1">
    <citation type="journal article" date="2018" name="Nat. Ecol. Evol.">
        <title>Shark genomes provide insights into elasmobranch evolution and the origin of vertebrates.</title>
        <authorList>
            <person name="Hara Y"/>
            <person name="Yamaguchi K"/>
            <person name="Onimaru K"/>
            <person name="Kadota M"/>
            <person name="Koyanagi M"/>
            <person name="Keeley SD"/>
            <person name="Tatsumi K"/>
            <person name="Tanaka K"/>
            <person name="Motone F"/>
            <person name="Kageyama Y"/>
            <person name="Nozu R"/>
            <person name="Adachi N"/>
            <person name="Nishimura O"/>
            <person name="Nakagawa R"/>
            <person name="Tanegashima C"/>
            <person name="Kiyatake I"/>
            <person name="Matsumoto R"/>
            <person name="Murakumo K"/>
            <person name="Nishida K"/>
            <person name="Terakita A"/>
            <person name="Kuratani S"/>
            <person name="Sato K"/>
            <person name="Hyodo S Kuraku.S."/>
        </authorList>
    </citation>
    <scope>NUCLEOTIDE SEQUENCE [LARGE SCALE GENOMIC DNA]</scope>
</reference>
<evidence type="ECO:0008006" key="4">
    <source>
        <dbReference type="Google" id="ProtNLM"/>
    </source>
</evidence>
<feature type="coiled-coil region" evidence="1">
    <location>
        <begin position="500"/>
        <end position="598"/>
    </location>
</feature>
<sequence>MSGYSQLIIDVVRLLDQFDPQNQSTDHFVSEAAKKYQAQGEAEHTFIVEVLSGCLQYKPLLNVVVSEFYMLDGRNFLRSECNLYVVICYLAIFRLEELGLKHFTKIVNSQPANKMHQFLRFFFDSLNLTTWIKDEWCQIYDVAYVNQMLIDPLLRWQPDINNLIDHLANKMANRISKKLESQPVTVPREFNITKPKPQSIPMPEEIQLLQTRRKIPRSTYEAPKEQQLLETLKRKNRHRAEEHLMESNIDAFRCAMIHETEHKRRVLSEIKKEEEAKMKYTIPKPRPIPAQMMENLPIKLNTAAILRENVLYERRVKKELERIDNLIEGGYDPSKFQEMLRKKDIEFMEQQLTDAQRRCLEGKILLEDAILAREARIEENKRNAALQKEEVAKMMQKHAEKRLQEEKEAKELVERVTKGRHNTKQQKLKMQEDKQKMAKELNKETEELLQQALEKTNEEIRKKSELIREIRAMQMVPTFKHKLIDLAKPAGHNLLTEMSIVELRERLGLLKEAQIKAEEDKRDRILNEKQAKEQLLLDKLRQISLHREALSKKAVIRNREEELRKLKASKQVANNQQLAELQKKLEEKRREHHKLNKIQKINTQKNLERSMRSSFADRKSKEVRWWKNMEDSRENKVRLLKLQKAS</sequence>
<evidence type="ECO:0000256" key="1">
    <source>
        <dbReference type="SAM" id="Coils"/>
    </source>
</evidence>
<dbReference type="PANTHER" id="PTHR34649">
    <property type="entry name" value="CILIA- AND FLAGELLA-ASSOCIATED PROTEIN 99"/>
    <property type="match status" value="1"/>
</dbReference>
<dbReference type="AlphaFoldDB" id="A0A401SV72"/>
<gene>
    <name evidence="2" type="ORF">chiPu_0012764</name>
</gene>
<organism evidence="2 3">
    <name type="scientific">Chiloscyllium punctatum</name>
    <name type="common">Brownbanded bambooshark</name>
    <name type="synonym">Hemiscyllium punctatum</name>
    <dbReference type="NCBI Taxonomy" id="137246"/>
    <lineage>
        <taxon>Eukaryota</taxon>
        <taxon>Metazoa</taxon>
        <taxon>Chordata</taxon>
        <taxon>Craniata</taxon>
        <taxon>Vertebrata</taxon>
        <taxon>Chondrichthyes</taxon>
        <taxon>Elasmobranchii</taxon>
        <taxon>Galeomorphii</taxon>
        <taxon>Galeoidea</taxon>
        <taxon>Orectolobiformes</taxon>
        <taxon>Hemiscylliidae</taxon>
        <taxon>Chiloscyllium</taxon>
    </lineage>
</organism>
<evidence type="ECO:0000313" key="2">
    <source>
        <dbReference type="EMBL" id="GCC34291.1"/>
    </source>
</evidence>
<keyword evidence="1" id="KW-0175">Coiled coil</keyword>